<dbReference type="PANTHER" id="PTHR11070:SF45">
    <property type="entry name" value="DNA 3'-5' HELICASE"/>
    <property type="match status" value="1"/>
</dbReference>
<feature type="binding site" evidence="5">
    <location>
        <begin position="224"/>
        <end position="231"/>
    </location>
    <ligand>
        <name>ATP</name>
        <dbReference type="ChEBI" id="CHEBI:30616"/>
    </ligand>
</feature>
<dbReference type="AlphaFoldDB" id="A0A2C9ZL10"/>
<dbReference type="NCBIfam" id="NF041254">
    <property type="entry name" value="motor_HelR"/>
    <property type="match status" value="1"/>
</dbReference>
<accession>A0A2C9ZL10</accession>
<evidence type="ECO:0000256" key="1">
    <source>
        <dbReference type="ARBA" id="ARBA00022741"/>
    </source>
</evidence>
<sequence length="722" mass="78871">MPSVPHTPTSTTTAVFALPDRLSPKNDPARIADDARHFTSITTNLRRTLADADARLQGLRREAGGKGRRAVDRDMEIHQLGSRIRSLRRFGLDLCLGRLVREDGEILYIGRLGLTDLTGDTLLVDWRTPLAAPFFAATRRDPMGLLSRRRYRWTHGRITDYWDEVFVDDPTVLASHAALDEQSAFLADLGASRSPRMRDVLGTIATDQDAIIRAGSHGALVVDGGPGTGKTVVALHRAAYLVYADPRLAGNRGGLLVVGPHRPYLAYVADVLPSLGEESVQTCTLADLVGEGDSATIEAEADVARLKSSARMVEAVEPAVRFYEQPPTAPFVVETPWAETTLTPTDWAEAFDVPERGTAHNDARDEVWEELVSIIASRHDDDVPHHALRRALAANNELVTAFSRAWPVLDAAEIVGDLWSVPAFLRMCAPWLTPAEVRALQRSIPDAWTDADLPILDRAHRRIGDPAASARRRRQRADREAEREKIDQVVDDLIAAEVHDDGEGVMAMLRHENLRHNLGDELVGATAGPLDGPFAHIVVDEAQELTDAQWHMLIDRCPSKSFTVVGDRAQARRGFGESWAERLRRVGLGDVAEAGLTINYRTPEEIMAAAAPVIRAALPDANVPTSVRRAGIPVTYGDRADLGTVVDEWTSTHRDGIACVIGEPGFAGTDRVRSLTPTLAKGLEFDLVVLVDPDSFGAGIEGAVDRYVSMTRATQQLVILRG</sequence>
<dbReference type="InterPro" id="IPR027417">
    <property type="entry name" value="P-loop_NTPase"/>
</dbReference>
<dbReference type="GO" id="GO:0005829">
    <property type="term" value="C:cytosol"/>
    <property type="evidence" value="ECO:0007669"/>
    <property type="project" value="TreeGrafter"/>
</dbReference>
<keyword evidence="4 5" id="KW-0067">ATP-binding</keyword>
<keyword evidence="8" id="KW-1185">Reference proteome</keyword>
<evidence type="ECO:0000256" key="5">
    <source>
        <dbReference type="PROSITE-ProRule" id="PRU00560"/>
    </source>
</evidence>
<dbReference type="GO" id="GO:0005524">
    <property type="term" value="F:ATP binding"/>
    <property type="evidence" value="ECO:0007669"/>
    <property type="project" value="UniProtKB-UniRule"/>
</dbReference>
<evidence type="ECO:0000313" key="8">
    <source>
        <dbReference type="Proteomes" id="UP000194632"/>
    </source>
</evidence>
<dbReference type="STRING" id="417102.CA982_00775"/>
<evidence type="ECO:0000256" key="3">
    <source>
        <dbReference type="ARBA" id="ARBA00022806"/>
    </source>
</evidence>
<feature type="domain" description="UvrD-like helicase ATP-binding" evidence="6">
    <location>
        <begin position="203"/>
        <end position="603"/>
    </location>
</feature>
<evidence type="ECO:0000259" key="6">
    <source>
        <dbReference type="PROSITE" id="PS51198"/>
    </source>
</evidence>
<dbReference type="GO" id="GO:0016787">
    <property type="term" value="F:hydrolase activity"/>
    <property type="evidence" value="ECO:0007669"/>
    <property type="project" value="UniProtKB-UniRule"/>
</dbReference>
<dbReference type="InterPro" id="IPR014016">
    <property type="entry name" value="UvrD-like_ATP-bd"/>
</dbReference>
<evidence type="ECO:0000313" key="7">
    <source>
        <dbReference type="EMBL" id="OUC80926.1"/>
    </source>
</evidence>
<comment type="caution">
    <text evidence="7">The sequence shown here is derived from an EMBL/GenBank/DDBJ whole genome shotgun (WGS) entry which is preliminary data.</text>
</comment>
<dbReference type="EMBL" id="NGFO01000001">
    <property type="protein sequence ID" value="OUC80926.1"/>
    <property type="molecule type" value="Genomic_DNA"/>
</dbReference>
<reference evidence="7 8" key="1">
    <citation type="submission" date="2017-05" db="EMBL/GenBank/DDBJ databases">
        <title>Biotechnological potential of actinobacteria isolated from South African environments.</title>
        <authorList>
            <person name="Le Roes-Hill M."/>
            <person name="Prins A."/>
            <person name="Durrell K.A."/>
        </authorList>
    </citation>
    <scope>NUCLEOTIDE SEQUENCE [LARGE SCALE GENOMIC DNA]</scope>
    <source>
        <strain evidence="7">BS2</strain>
    </source>
</reference>
<name>A0A2C9ZL10_9ACTN</name>
<dbReference type="GO" id="GO:0043138">
    <property type="term" value="F:3'-5' DNA helicase activity"/>
    <property type="evidence" value="ECO:0007669"/>
    <property type="project" value="TreeGrafter"/>
</dbReference>
<gene>
    <name evidence="7" type="ORF">CA982_00775</name>
</gene>
<dbReference type="PANTHER" id="PTHR11070">
    <property type="entry name" value="UVRD / RECB / PCRA DNA HELICASE FAMILY MEMBER"/>
    <property type="match status" value="1"/>
</dbReference>
<dbReference type="Gene3D" id="3.40.50.300">
    <property type="entry name" value="P-loop containing nucleotide triphosphate hydrolases"/>
    <property type="match status" value="3"/>
</dbReference>
<keyword evidence="1 5" id="KW-0547">Nucleotide-binding</keyword>
<evidence type="ECO:0000256" key="4">
    <source>
        <dbReference type="ARBA" id="ARBA00022840"/>
    </source>
</evidence>
<organism evidence="7 8">
    <name type="scientific">Gordonia lacunae</name>
    <dbReference type="NCBI Taxonomy" id="417102"/>
    <lineage>
        <taxon>Bacteria</taxon>
        <taxon>Bacillati</taxon>
        <taxon>Actinomycetota</taxon>
        <taxon>Actinomycetes</taxon>
        <taxon>Mycobacteriales</taxon>
        <taxon>Gordoniaceae</taxon>
        <taxon>Gordonia</taxon>
    </lineage>
</organism>
<dbReference type="PROSITE" id="PS51198">
    <property type="entry name" value="UVRD_HELICASE_ATP_BIND"/>
    <property type="match status" value="1"/>
</dbReference>
<dbReference type="InterPro" id="IPR000212">
    <property type="entry name" value="DNA_helicase_UvrD/REP"/>
</dbReference>
<dbReference type="OrthoDB" id="9787585at2"/>
<evidence type="ECO:0000256" key="2">
    <source>
        <dbReference type="ARBA" id="ARBA00022801"/>
    </source>
</evidence>
<keyword evidence="2 5" id="KW-0378">Hydrolase</keyword>
<dbReference type="GO" id="GO:0000725">
    <property type="term" value="P:recombinational repair"/>
    <property type="evidence" value="ECO:0007669"/>
    <property type="project" value="TreeGrafter"/>
</dbReference>
<keyword evidence="3 5" id="KW-0347">Helicase</keyword>
<dbReference type="SUPFAM" id="SSF52540">
    <property type="entry name" value="P-loop containing nucleoside triphosphate hydrolases"/>
    <property type="match status" value="1"/>
</dbReference>
<dbReference type="GO" id="GO:0003677">
    <property type="term" value="F:DNA binding"/>
    <property type="evidence" value="ECO:0007669"/>
    <property type="project" value="InterPro"/>
</dbReference>
<protein>
    <submittedName>
        <fullName evidence="7">AAA family ATPase</fullName>
    </submittedName>
</protein>
<proteinExistence type="predicted"/>
<dbReference type="Proteomes" id="UP000194632">
    <property type="component" value="Unassembled WGS sequence"/>
</dbReference>